<dbReference type="GO" id="GO:0016702">
    <property type="term" value="F:oxidoreductase activity, acting on single donors with incorporation of molecular oxygen, incorporation of two atoms of oxygen"/>
    <property type="evidence" value="ECO:0007669"/>
    <property type="project" value="InterPro"/>
</dbReference>
<dbReference type="InterPro" id="IPR013819">
    <property type="entry name" value="LipOase_C"/>
</dbReference>
<dbReference type="Pfam" id="PF00305">
    <property type="entry name" value="Lipoxygenase"/>
    <property type="match status" value="2"/>
</dbReference>
<dbReference type="InterPro" id="IPR001024">
    <property type="entry name" value="PLAT/LH2_dom"/>
</dbReference>
<evidence type="ECO:0000256" key="10">
    <source>
        <dbReference type="ARBA" id="ARBA00023002"/>
    </source>
</evidence>
<dbReference type="RefSeq" id="XP_022642003.1">
    <property type="nucleotide sequence ID" value="XM_022786282.1"/>
</dbReference>
<comment type="subcellular location">
    <subcellularLocation>
        <location evidence="2">Cytoplasm</location>
    </subcellularLocation>
</comment>
<dbReference type="EC" id="1.13.11.-" evidence="16"/>
<evidence type="ECO:0000256" key="14">
    <source>
        <dbReference type="PROSITE-ProRule" id="PRU00152"/>
    </source>
</evidence>
<dbReference type="OrthoDB" id="1395806at2759"/>
<evidence type="ECO:0000256" key="3">
    <source>
        <dbReference type="ARBA" id="ARBA00009419"/>
    </source>
</evidence>
<dbReference type="Gene3D" id="4.10.372.10">
    <property type="entry name" value="Lipoxygenase-1, Domain 3"/>
    <property type="match status" value="2"/>
</dbReference>
<dbReference type="UniPathway" id="UPA00382"/>
<keyword evidence="11 15" id="KW-0408">Iron</keyword>
<keyword evidence="9 15" id="KW-0223">Dioxygenase</keyword>
<dbReference type="Proteomes" id="UP000087766">
    <property type="component" value="Chromosome 9"/>
</dbReference>
<evidence type="ECO:0000256" key="11">
    <source>
        <dbReference type="ARBA" id="ARBA00023004"/>
    </source>
</evidence>
<feature type="domain" description="Lipoxygenase" evidence="19">
    <location>
        <begin position="134"/>
        <end position="822"/>
    </location>
</feature>
<dbReference type="FunFam" id="4.10.375.10:FF:000001">
    <property type="entry name" value="Lipoxygenase"/>
    <property type="match status" value="1"/>
</dbReference>
<keyword evidence="6 15" id="KW-0479">Metal-binding</keyword>
<dbReference type="PRINTS" id="PR00087">
    <property type="entry name" value="LIPOXYGENASE"/>
</dbReference>
<dbReference type="Gene3D" id="4.10.375.10">
    <property type="entry name" value="Lipoxygenase-1, Domain 2"/>
    <property type="match status" value="2"/>
</dbReference>
<evidence type="ECO:0000256" key="12">
    <source>
        <dbReference type="ARBA" id="ARBA00023098"/>
    </source>
</evidence>
<evidence type="ECO:0000256" key="4">
    <source>
        <dbReference type="ARBA" id="ARBA00022490"/>
    </source>
</evidence>
<name>A0A3Q0FDZ9_VIGRR</name>
<evidence type="ECO:0000313" key="21">
    <source>
        <dbReference type="RefSeq" id="XP_022642003.1"/>
    </source>
</evidence>
<keyword evidence="10 15" id="KW-0560">Oxidoreductase</keyword>
<dbReference type="FunFam" id="3.10.450.60:FF:000002">
    <property type="entry name" value="Lipoxygenase"/>
    <property type="match status" value="2"/>
</dbReference>
<reference evidence="21" key="2">
    <citation type="submission" date="2025-08" db="UniProtKB">
        <authorList>
            <consortium name="RefSeq"/>
        </authorList>
    </citation>
    <scope>IDENTIFICATION</scope>
    <source>
        <tissue evidence="21">Leaf</tissue>
    </source>
</reference>
<dbReference type="Gene3D" id="1.20.245.10">
    <property type="entry name" value="Lipoxygenase-1, Domain 5"/>
    <property type="match status" value="2"/>
</dbReference>
<dbReference type="PROSITE" id="PS50095">
    <property type="entry name" value="PLAT"/>
    <property type="match status" value="2"/>
</dbReference>
<evidence type="ECO:0000256" key="5">
    <source>
        <dbReference type="ARBA" id="ARBA00022516"/>
    </source>
</evidence>
<comment type="pathway">
    <text evidence="16">Lipid metabolism; oxylipin biosynthesis.</text>
</comment>
<dbReference type="Pfam" id="PF01477">
    <property type="entry name" value="PLAT"/>
    <property type="match status" value="2"/>
</dbReference>
<dbReference type="Gene3D" id="2.60.60.20">
    <property type="entry name" value="PLAT/LH2 domain"/>
    <property type="match status" value="2"/>
</dbReference>
<evidence type="ECO:0000256" key="8">
    <source>
        <dbReference type="ARBA" id="ARBA00022832"/>
    </source>
</evidence>
<feature type="domain" description="PLAT" evidence="18">
    <location>
        <begin position="7"/>
        <end position="134"/>
    </location>
</feature>
<feature type="domain" description="PLAT" evidence="18">
    <location>
        <begin position="902"/>
        <end position="1030"/>
    </location>
</feature>
<dbReference type="CDD" id="cd01751">
    <property type="entry name" value="PLAT_LH2"/>
    <property type="match status" value="1"/>
</dbReference>
<keyword evidence="4" id="KW-0963">Cytoplasm</keyword>
<comment type="caution">
    <text evidence="14">Lacks conserved residue(s) required for the propagation of feature annotation.</text>
</comment>
<evidence type="ECO:0000256" key="1">
    <source>
        <dbReference type="ARBA" id="ARBA00001962"/>
    </source>
</evidence>
<dbReference type="KEGG" id="vra:106773086"/>
<dbReference type="FunFam" id="1.20.245.10:FF:000002">
    <property type="entry name" value="Lipoxygenase"/>
    <property type="match status" value="2"/>
</dbReference>
<dbReference type="GO" id="GO:0006633">
    <property type="term" value="P:fatty acid biosynthetic process"/>
    <property type="evidence" value="ECO:0007669"/>
    <property type="project" value="UniProtKB-KW"/>
</dbReference>
<evidence type="ECO:0000256" key="16">
    <source>
        <dbReference type="RuleBase" id="RU003975"/>
    </source>
</evidence>
<feature type="compositionally biased region" description="Basic residues" evidence="17">
    <location>
        <begin position="1101"/>
        <end position="1110"/>
    </location>
</feature>
<evidence type="ECO:0000256" key="15">
    <source>
        <dbReference type="RuleBase" id="RU003974"/>
    </source>
</evidence>
<dbReference type="PROSITE" id="PS51393">
    <property type="entry name" value="LIPOXYGENASE_3"/>
    <property type="match status" value="2"/>
</dbReference>
<evidence type="ECO:0000256" key="17">
    <source>
        <dbReference type="SAM" id="MobiDB-lite"/>
    </source>
</evidence>
<dbReference type="PROSITE" id="PS00081">
    <property type="entry name" value="LIPOXYGENASE_2"/>
    <property type="match status" value="2"/>
</dbReference>
<dbReference type="InterPro" id="IPR000907">
    <property type="entry name" value="LipOase"/>
</dbReference>
<comment type="cofactor">
    <cofactor evidence="1 15">
        <name>Fe cation</name>
        <dbReference type="ChEBI" id="CHEBI:24875"/>
    </cofactor>
</comment>
<dbReference type="SMART" id="SM00308">
    <property type="entry name" value="LH2"/>
    <property type="match status" value="2"/>
</dbReference>
<evidence type="ECO:0000256" key="6">
    <source>
        <dbReference type="ARBA" id="ARBA00022723"/>
    </source>
</evidence>
<accession>A0A3Q0FDZ9</accession>
<dbReference type="InterPro" id="IPR001246">
    <property type="entry name" value="LipOase_plant"/>
</dbReference>
<keyword evidence="13 16" id="KW-0275">Fatty acid biosynthesis</keyword>
<evidence type="ECO:0000256" key="7">
    <source>
        <dbReference type="ARBA" id="ARBA00022767"/>
    </source>
</evidence>
<dbReference type="GO" id="GO:0005506">
    <property type="term" value="F:iron ion binding"/>
    <property type="evidence" value="ECO:0007669"/>
    <property type="project" value="UniProtKB-ARBA"/>
</dbReference>
<evidence type="ECO:0000256" key="9">
    <source>
        <dbReference type="ARBA" id="ARBA00022964"/>
    </source>
</evidence>
<keyword evidence="12" id="KW-0443">Lipid metabolism</keyword>
<dbReference type="Gene3D" id="3.10.450.60">
    <property type="match status" value="2"/>
</dbReference>
<dbReference type="InterPro" id="IPR042057">
    <property type="entry name" value="Lipoxy_PLAT/LH2"/>
</dbReference>
<dbReference type="GO" id="GO:0005737">
    <property type="term" value="C:cytoplasm"/>
    <property type="evidence" value="ECO:0007669"/>
    <property type="project" value="UniProtKB-SubCell"/>
</dbReference>
<evidence type="ECO:0000256" key="2">
    <source>
        <dbReference type="ARBA" id="ARBA00004496"/>
    </source>
</evidence>
<keyword evidence="7 16" id="KW-0925">Oxylipin biosynthesis</keyword>
<dbReference type="InterPro" id="IPR020833">
    <property type="entry name" value="LipOase_Fe_BS"/>
</dbReference>
<feature type="domain" description="Lipoxygenase" evidence="19">
    <location>
        <begin position="1033"/>
        <end position="1725"/>
    </location>
</feature>
<dbReference type="SUPFAM" id="SSF49723">
    <property type="entry name" value="Lipase/lipooxygenase domain (PLAT/LH2 domain)"/>
    <property type="match status" value="2"/>
</dbReference>
<keyword evidence="5 16" id="KW-0444">Lipid biosynthesis</keyword>
<dbReference type="InterPro" id="IPR036226">
    <property type="entry name" value="LipOase_C_sf"/>
</dbReference>
<evidence type="ECO:0000259" key="19">
    <source>
        <dbReference type="PROSITE" id="PS51393"/>
    </source>
</evidence>
<evidence type="ECO:0000259" key="18">
    <source>
        <dbReference type="PROSITE" id="PS50095"/>
    </source>
</evidence>
<reference evidence="20" key="1">
    <citation type="journal article" date="2014" name="Nat. Commun.">
        <title>Genome sequence of mungbean and insights into evolution within Vigna species.</title>
        <authorList>
            <person name="Kang Y.J."/>
            <person name="Kim S.K."/>
            <person name="Kim M.Y."/>
            <person name="Lestari P."/>
            <person name="Kim K.H."/>
            <person name="Ha B.K."/>
            <person name="Jun T.H."/>
            <person name="Hwang W.J."/>
            <person name="Lee T."/>
            <person name="Lee J."/>
            <person name="Shim S."/>
            <person name="Yoon M.Y."/>
            <person name="Jang Y.E."/>
            <person name="Han K.S."/>
            <person name="Taeprayoon P."/>
            <person name="Yoon N."/>
            <person name="Somta P."/>
            <person name="Tanya P."/>
            <person name="Kim K.S."/>
            <person name="Gwag J.G."/>
            <person name="Moon J.K."/>
            <person name="Lee Y.H."/>
            <person name="Park B.S."/>
            <person name="Bombarely A."/>
            <person name="Doyle J.J."/>
            <person name="Jackson S.A."/>
            <person name="Schafleitner R."/>
            <person name="Srinives P."/>
            <person name="Varshney R.K."/>
            <person name="Lee S.H."/>
        </authorList>
    </citation>
    <scope>NUCLEOTIDE SEQUENCE [LARGE SCALE GENOMIC DNA]</scope>
    <source>
        <strain evidence="20">cv. VC1973A</strain>
    </source>
</reference>
<dbReference type="PROSITE" id="PS00711">
    <property type="entry name" value="LIPOXYGENASE_1"/>
    <property type="match status" value="2"/>
</dbReference>
<dbReference type="InterPro" id="IPR036392">
    <property type="entry name" value="PLAT/LH2_dom_sf"/>
</dbReference>
<dbReference type="STRING" id="3916.A0A3Q0FDZ9"/>
<dbReference type="GeneID" id="106773086"/>
<dbReference type="PANTHER" id="PTHR11771">
    <property type="entry name" value="LIPOXYGENASE"/>
    <property type="match status" value="1"/>
</dbReference>
<comment type="similarity">
    <text evidence="3 15">Belongs to the lipoxygenase family.</text>
</comment>
<keyword evidence="8" id="KW-0276">Fatty acid metabolism</keyword>
<dbReference type="GO" id="GO:0034440">
    <property type="term" value="P:lipid oxidation"/>
    <property type="evidence" value="ECO:0007669"/>
    <property type="project" value="InterPro"/>
</dbReference>
<proteinExistence type="inferred from homology"/>
<gene>
    <name evidence="21" type="primary">LOC106773086</name>
</gene>
<protein>
    <recommendedName>
        <fullName evidence="16">Lipoxygenase</fullName>
        <ecNumber evidence="16">1.13.11.-</ecNumber>
    </recommendedName>
</protein>
<keyword evidence="20" id="KW-1185">Reference proteome</keyword>
<dbReference type="InterPro" id="IPR020834">
    <property type="entry name" value="LipOase_CS"/>
</dbReference>
<dbReference type="GO" id="GO:0031408">
    <property type="term" value="P:oxylipin biosynthetic process"/>
    <property type="evidence" value="ECO:0007669"/>
    <property type="project" value="UniProtKB-UniRule"/>
</dbReference>
<comment type="function">
    <text evidence="16">Plant lipoxygenase may be involved in a number of diverse aspects of plant physiology including growth and development, pest resistance, and senescence or responses to wounding.</text>
</comment>
<sequence>MSNGRKMKGTLVLMTKNVLNFNHKVTKADAICTSKIEMRLLGAAGKDSKKALWEKHPASPSNSGHGEDSFSVTFELDKNFKTPEAFSIKNSMQSEFFLVSLTLEGNSNDGTIHFVCNSWIYRAQEKRTFFVNKAYLPDKTPKFLVEHRKKELKSLRGDGKGTRKEHDRIYDYDVYNDLGNPDTRADLVRPVLGGSSAYPYPRRGRTGRKATNTDKNSETPSSHTYIPRDENFGHLKSSDFLIYGIKLFSENVTTQFKSDSGLRNEFDKFDDIHELFERGLPHNLPEDVVRNIKEISPIIGERFLKFPTPDVIRVSKSAWMTDDEFGREMLAGVNPCVIQRLQEFPPKSKLDASKYGDQTSTITREHLKKNLGNVEEALNDNKLFILDYHDAFLPYLKKINELPTTKSYATRTIFLFLKDDGTLKPLAIELSLPNPEGDRFGAHSTVILPEKQGVKGTIWQLAKAYVLVNDSSYHQLVTHWLNTHAIIEPFVIATNRNLSVLHPIHKLLSPHYRGTMNVNGIARQSLFNAGGIIEQSFMPGPHALEISSAAYKNWVFTDQALPNDLVKRGMAIKDPSAPHGLRLVIEDYPYAVDGLEIWSAIERWVKDYVDLYYFKDSDVNNDTELGDWWKEVVKKGHGDLKDKPWWPKLKTLQDLYQICSIIIWTASGLHAAVNFGQYPYGGFILNRPTLSRRLIPEKGKAEGLEYDEMEKNPEKAYLRTFTPKYETLMHLSVIEILSRHASDEVYLGQRDNPNWIDDKKALRAFEKFGEKLKEIEDKIMERNKDSRLRNRVGSVQMPYTLLVPSCEDEGLTFRGIPNSISIFGIKSLNVGNLDFYLDLHKLRPSSINFPKARNSIKMFSGIQGLLNRSKKLKGTVVLMHKNVLDINAIKSAKSAAGILRGAAGVVSDLVGNSVDTLTCCVGRSVALWLISATAADGNGHGKVGKKTYLEGIITSIPTLGAGQCAFDIHFEWDSDMGIPGAFLIQNHMQLEFFLVSLTLEDIPNHGTMHFSCNSWLYNYKNYEKDRIFFANETYIPSETPGPLVSYREAELQTLRGNGTGKRKECDRIYDYDVYNDLGKPDSSENLARPVLGGSVTYPYPRRGRTGRKPTKKDPNSEKLSDNFYVPRDENFGHLKSSDFLTYGVKAVSRNFLPLLRSSFDLNFTPNEFDSFEDVRQLCEGGIKLHTDLLCKISPLPVLKEIFRTDGENVLQFSVPHVIRVSKSAWMTDEEFAREMIAGVNPCLITRLKEFPPQSKLDPSIYGDQSSKITKQHLEINLEGFTVDKAIEGKRLFILDHHDVFMPFLTRLNELKNTKAYATRTILFLKDDGTLKPLVIELSLPNSVEQRRGSISKVILPAKLGVESTIWLLAKAHVIVNDSCYHQLISHWLNTHAVIEPFVISTNRNLSVLHPIYKLLFPHYRDTMNINALARESLINADGVIEQSFLGGKYAVEISSAAYKNWVFPEQALPTDLIKRGMAIKDSSSRNGLSLVIKDYPYAVDGLEIWNAIETWVREYVLLYYVTDDAVKKDIELQAWWKEVVEKGHGDLKDKPWWPKLHSREELIRSCSTIIWIASAFHAAVNFGQYPYGGFILNRPTLSRRLIPEKGTPEYEEMTKNPQKAYLRTITPKYQALVDLSVIEILSRHASDEVYLGQRDNPNWTSDSRAIEAFKKFGKRLKEIETKISERNHDPNLKNRTGPAELPYTLLLPTSETGLTFRGIPNSISI</sequence>
<evidence type="ECO:0000313" key="20">
    <source>
        <dbReference type="Proteomes" id="UP000087766"/>
    </source>
</evidence>
<dbReference type="SUPFAM" id="SSF48484">
    <property type="entry name" value="Lipoxigenase"/>
    <property type="match status" value="2"/>
</dbReference>
<evidence type="ECO:0000256" key="13">
    <source>
        <dbReference type="ARBA" id="ARBA00023160"/>
    </source>
</evidence>
<feature type="region of interest" description="Disordered" evidence="17">
    <location>
        <begin position="195"/>
        <end position="226"/>
    </location>
</feature>
<organism evidence="20 21">
    <name type="scientific">Vigna radiata var. radiata</name>
    <name type="common">Mung bean</name>
    <name type="synonym">Phaseolus aureus</name>
    <dbReference type="NCBI Taxonomy" id="3916"/>
    <lineage>
        <taxon>Eukaryota</taxon>
        <taxon>Viridiplantae</taxon>
        <taxon>Streptophyta</taxon>
        <taxon>Embryophyta</taxon>
        <taxon>Tracheophyta</taxon>
        <taxon>Spermatophyta</taxon>
        <taxon>Magnoliopsida</taxon>
        <taxon>eudicotyledons</taxon>
        <taxon>Gunneridae</taxon>
        <taxon>Pentapetalae</taxon>
        <taxon>rosids</taxon>
        <taxon>fabids</taxon>
        <taxon>Fabales</taxon>
        <taxon>Fabaceae</taxon>
        <taxon>Papilionoideae</taxon>
        <taxon>50 kb inversion clade</taxon>
        <taxon>NPAAA clade</taxon>
        <taxon>indigoferoid/millettioid clade</taxon>
        <taxon>Phaseoleae</taxon>
        <taxon>Vigna</taxon>
    </lineage>
</organism>
<dbReference type="PRINTS" id="PR00468">
    <property type="entry name" value="PLTLPOXGNASE"/>
</dbReference>
<feature type="region of interest" description="Disordered" evidence="17">
    <location>
        <begin position="1084"/>
        <end position="1119"/>
    </location>
</feature>
<dbReference type="InterPro" id="IPR027433">
    <property type="entry name" value="Lipoxygenase_dom_3"/>
</dbReference>